<feature type="transmembrane region" description="Helical" evidence="1">
    <location>
        <begin position="12"/>
        <end position="32"/>
    </location>
</feature>
<evidence type="ECO:0000313" key="2">
    <source>
        <dbReference type="EMBL" id="SUZ88817.1"/>
    </source>
</evidence>
<accession>A0A381RG20</accession>
<keyword evidence="1" id="KW-1133">Transmembrane helix</keyword>
<keyword evidence="1" id="KW-0812">Transmembrane</keyword>
<keyword evidence="1" id="KW-0472">Membrane</keyword>
<protein>
    <submittedName>
        <fullName evidence="2">Uncharacterized protein</fullName>
    </submittedName>
</protein>
<reference evidence="2" key="1">
    <citation type="submission" date="2018-05" db="EMBL/GenBank/DDBJ databases">
        <authorList>
            <person name="Lanie J.A."/>
            <person name="Ng W.-L."/>
            <person name="Kazmierczak K.M."/>
            <person name="Andrzejewski T.M."/>
            <person name="Davidsen T.M."/>
            <person name="Wayne K.J."/>
            <person name="Tettelin H."/>
            <person name="Glass J.I."/>
            <person name="Rusch D."/>
            <person name="Podicherti R."/>
            <person name="Tsui H.-C.T."/>
            <person name="Winkler M.E."/>
        </authorList>
    </citation>
    <scope>NUCLEOTIDE SEQUENCE</scope>
</reference>
<name>A0A381RG20_9ZZZZ</name>
<proteinExistence type="predicted"/>
<dbReference type="AlphaFoldDB" id="A0A381RG20"/>
<sequence length="56" mass="6271">MLVSSSILTKSISSAYIPTFTLVIVIFTLFGFNKIMSADIISSLFFKLSIFRFLIS</sequence>
<organism evidence="2">
    <name type="scientific">marine metagenome</name>
    <dbReference type="NCBI Taxonomy" id="408172"/>
    <lineage>
        <taxon>unclassified sequences</taxon>
        <taxon>metagenomes</taxon>
        <taxon>ecological metagenomes</taxon>
    </lineage>
</organism>
<gene>
    <name evidence="2" type="ORF">METZ01_LOCUS41671</name>
</gene>
<dbReference type="EMBL" id="UINC01001789">
    <property type="protein sequence ID" value="SUZ88817.1"/>
    <property type="molecule type" value="Genomic_DNA"/>
</dbReference>
<evidence type="ECO:0000256" key="1">
    <source>
        <dbReference type="SAM" id="Phobius"/>
    </source>
</evidence>